<reference evidence="2 3" key="1">
    <citation type="submission" date="2018-11" db="EMBL/GenBank/DDBJ databases">
        <title>Genome sequencing of Lachnoanaerobaculum sp. KCOM 2030 (= ChDC B114).</title>
        <authorList>
            <person name="Kook J.-K."/>
            <person name="Park S.-N."/>
            <person name="Lim Y.K."/>
        </authorList>
    </citation>
    <scope>NUCLEOTIDE SEQUENCE [LARGE SCALE GENOMIC DNA]</scope>
    <source>
        <strain evidence="2 3">KCOM 2030</strain>
    </source>
</reference>
<dbReference type="InterPro" id="IPR010359">
    <property type="entry name" value="IrrE_HExxH"/>
</dbReference>
<dbReference type="RefSeq" id="WP_128675039.1">
    <property type="nucleotide sequence ID" value="NZ_RRCO01000007.1"/>
</dbReference>
<evidence type="ECO:0000313" key="3">
    <source>
        <dbReference type="Proteomes" id="UP000272490"/>
    </source>
</evidence>
<organism evidence="2 3">
    <name type="scientific">Lachnoanaerobaculum gingivalis</name>
    <dbReference type="NCBI Taxonomy" id="2490855"/>
    <lineage>
        <taxon>Bacteria</taxon>
        <taxon>Bacillati</taxon>
        <taxon>Bacillota</taxon>
        <taxon>Clostridia</taxon>
        <taxon>Lachnospirales</taxon>
        <taxon>Lachnospiraceae</taxon>
        <taxon>Lachnoanaerobaculum</taxon>
    </lineage>
</organism>
<dbReference type="Gene3D" id="1.10.10.2910">
    <property type="match status" value="1"/>
</dbReference>
<dbReference type="EMBL" id="RRCO01000007">
    <property type="protein sequence ID" value="RRJ24328.1"/>
    <property type="molecule type" value="Genomic_DNA"/>
</dbReference>
<comment type="caution">
    <text evidence="2">The sequence shown here is derived from an EMBL/GenBank/DDBJ whole genome shotgun (WGS) entry which is preliminary data.</text>
</comment>
<dbReference type="PANTHER" id="PTHR43236">
    <property type="entry name" value="ANTITOXIN HIGA1"/>
    <property type="match status" value="1"/>
</dbReference>
<protein>
    <submittedName>
        <fullName evidence="2">ImmA/IrrE family metallo-endopeptidase</fullName>
    </submittedName>
</protein>
<dbReference type="AlphaFoldDB" id="A0A3P3QUA4"/>
<accession>A0A3P3QUA4</accession>
<proteinExistence type="predicted"/>
<dbReference type="OrthoDB" id="9816277at2"/>
<dbReference type="Pfam" id="PF06114">
    <property type="entry name" value="Peptidase_M78"/>
    <property type="match status" value="1"/>
</dbReference>
<evidence type="ECO:0000259" key="1">
    <source>
        <dbReference type="Pfam" id="PF06114"/>
    </source>
</evidence>
<evidence type="ECO:0000313" key="2">
    <source>
        <dbReference type="EMBL" id="RRJ24328.1"/>
    </source>
</evidence>
<sequence length="183" mass="20885">MSDIAVPPMSKDKIKYIVNKFREIIGFGDELYFPIVQFLEYCLYELGYQMEIVEDHELNRAYAVTYPNEKLLKIRESVYNGAVNDNPRDRFTLAHELGHIILHPVEIIGDLKLARTNDIIPAYRDPEWQANTFAGELLAPSKLIVGMGKKEISERCKISLQAAGIRYSDVSGESLLHKKRATV</sequence>
<name>A0A3P3QUA4_9FIRM</name>
<feature type="domain" description="IrrE N-terminal-like" evidence="1">
    <location>
        <begin position="84"/>
        <end position="166"/>
    </location>
</feature>
<dbReference type="InterPro" id="IPR052345">
    <property type="entry name" value="Rad_response_metalloprotease"/>
</dbReference>
<dbReference type="PANTHER" id="PTHR43236:SF1">
    <property type="entry name" value="BLL7220 PROTEIN"/>
    <property type="match status" value="1"/>
</dbReference>
<dbReference type="Proteomes" id="UP000272490">
    <property type="component" value="Unassembled WGS sequence"/>
</dbReference>
<gene>
    <name evidence="2" type="ORF">EHV10_13100</name>
</gene>
<keyword evidence="3" id="KW-1185">Reference proteome</keyword>